<keyword evidence="1" id="KW-0812">Transmembrane</keyword>
<feature type="transmembrane region" description="Helical" evidence="1">
    <location>
        <begin position="338"/>
        <end position="370"/>
    </location>
</feature>
<gene>
    <name evidence="2" type="ORF">BXY80_0935</name>
</gene>
<dbReference type="RefSeq" id="WP_120200026.1">
    <property type="nucleotide sequence ID" value="NZ_RAQJ01000001.1"/>
</dbReference>
<dbReference type="AlphaFoldDB" id="A0A420DX69"/>
<protein>
    <recommendedName>
        <fullName evidence="4">O-antigen ligase-like membrane protein</fullName>
    </recommendedName>
</protein>
<proteinExistence type="predicted"/>
<feature type="transmembrane region" description="Helical" evidence="1">
    <location>
        <begin position="126"/>
        <end position="151"/>
    </location>
</feature>
<evidence type="ECO:0000313" key="3">
    <source>
        <dbReference type="Proteomes" id="UP000284892"/>
    </source>
</evidence>
<accession>A0A420DX69</accession>
<feature type="transmembrane region" description="Helical" evidence="1">
    <location>
        <begin position="189"/>
        <end position="220"/>
    </location>
</feature>
<evidence type="ECO:0008006" key="4">
    <source>
        <dbReference type="Google" id="ProtNLM"/>
    </source>
</evidence>
<feature type="transmembrane region" description="Helical" evidence="1">
    <location>
        <begin position="97"/>
        <end position="114"/>
    </location>
</feature>
<keyword evidence="3" id="KW-1185">Reference proteome</keyword>
<feature type="transmembrane region" description="Helical" evidence="1">
    <location>
        <begin position="232"/>
        <end position="250"/>
    </location>
</feature>
<keyword evidence="1" id="KW-1133">Transmembrane helix</keyword>
<reference evidence="2 3" key="1">
    <citation type="submission" date="2018-09" db="EMBL/GenBank/DDBJ databases">
        <title>Genomic Encyclopedia of Archaeal and Bacterial Type Strains, Phase II (KMG-II): from individual species to whole genera.</title>
        <authorList>
            <person name="Goeker M."/>
        </authorList>
    </citation>
    <scope>NUCLEOTIDE SEQUENCE [LARGE SCALE GENOMIC DNA]</scope>
    <source>
        <strain evidence="2 3">DSM 26283</strain>
    </source>
</reference>
<feature type="transmembrane region" description="Helical" evidence="1">
    <location>
        <begin position="72"/>
        <end position="90"/>
    </location>
</feature>
<comment type="caution">
    <text evidence="2">The sequence shown here is derived from an EMBL/GenBank/DDBJ whole genome shotgun (WGS) entry which is preliminary data.</text>
</comment>
<sequence length="377" mass="43562">MLNTKSLFSKSHYIIIWFVILSLCFDFIDKIEIFYRIDFVKFNRYLKLGFILYALLFIITHLKIVLKNTKLVIFSLLALIILFVLKFNFSDRYLYEFIRYVFMLIVFPLLYYVYNNKTHNLLTSLYLIFRGFIIANALAILISLMFDVAVFNSYRGSRFGYNGFILSQGITPYVYLAATVLFWKIKDRAMLIITIITSLLSGIKGVYFAEFLVIVLLLIFNKELNKTTKIKGMLMSILAFILSITLLFKLPNFEKAYKVKGFISTLFSQRTDNAIDIINSITVENYNVLIGVTKLSKVRLELQIADLLLFFGVLGLLVYILFIWFLNKNLVNNVASKAFFITCLSTSALSGNLLYIPFASILMLLVLLALNKQSQIK</sequence>
<dbReference type="OrthoDB" id="1448588at2"/>
<feature type="transmembrane region" description="Helical" evidence="1">
    <location>
        <begin position="307"/>
        <end position="326"/>
    </location>
</feature>
<evidence type="ECO:0000256" key="1">
    <source>
        <dbReference type="SAM" id="Phobius"/>
    </source>
</evidence>
<dbReference type="Proteomes" id="UP000284892">
    <property type="component" value="Unassembled WGS sequence"/>
</dbReference>
<feature type="transmembrane region" description="Helical" evidence="1">
    <location>
        <begin position="48"/>
        <end position="66"/>
    </location>
</feature>
<keyword evidence="1" id="KW-0472">Membrane</keyword>
<feature type="transmembrane region" description="Helical" evidence="1">
    <location>
        <begin position="12"/>
        <end position="28"/>
    </location>
</feature>
<organism evidence="2 3">
    <name type="scientific">Ichthyenterobacterium magnum</name>
    <dbReference type="NCBI Taxonomy" id="1230530"/>
    <lineage>
        <taxon>Bacteria</taxon>
        <taxon>Pseudomonadati</taxon>
        <taxon>Bacteroidota</taxon>
        <taxon>Flavobacteriia</taxon>
        <taxon>Flavobacteriales</taxon>
        <taxon>Flavobacteriaceae</taxon>
        <taxon>Ichthyenterobacterium</taxon>
    </lineage>
</organism>
<evidence type="ECO:0000313" key="2">
    <source>
        <dbReference type="EMBL" id="RKE98840.1"/>
    </source>
</evidence>
<feature type="transmembrane region" description="Helical" evidence="1">
    <location>
        <begin position="163"/>
        <end position="183"/>
    </location>
</feature>
<name>A0A420DX69_9FLAO</name>
<dbReference type="EMBL" id="RAQJ01000001">
    <property type="protein sequence ID" value="RKE98840.1"/>
    <property type="molecule type" value="Genomic_DNA"/>
</dbReference>